<dbReference type="EMBL" id="JAVRIE010000002">
    <property type="protein sequence ID" value="MDT0582152.1"/>
    <property type="molecule type" value="Genomic_DNA"/>
</dbReference>
<dbReference type="GO" id="GO:0009236">
    <property type="term" value="P:cobalamin biosynthetic process"/>
    <property type="evidence" value="ECO:0007669"/>
    <property type="project" value="UniProtKB-KW"/>
</dbReference>
<keyword evidence="9" id="KW-0627">Porphyrin biosynthesis</keyword>
<accession>A0AAW8QYW1</accession>
<evidence type="ECO:0000256" key="5">
    <source>
        <dbReference type="ARBA" id="ARBA00022679"/>
    </source>
</evidence>
<dbReference type="FunFam" id="3.30.950.10:FF:000001">
    <property type="entry name" value="Siroheme synthase"/>
    <property type="match status" value="1"/>
</dbReference>
<keyword evidence="8" id="KW-0456">Lyase</keyword>
<dbReference type="GO" id="GO:0016829">
    <property type="term" value="F:lyase activity"/>
    <property type="evidence" value="ECO:0007669"/>
    <property type="project" value="UniProtKB-KW"/>
</dbReference>
<dbReference type="InterPro" id="IPR006366">
    <property type="entry name" value="CobA/CysG_C"/>
</dbReference>
<keyword evidence="10" id="KW-0511">Multifunctional enzyme</keyword>
<dbReference type="FunFam" id="3.40.1010.10:FF:000001">
    <property type="entry name" value="Siroheme synthase"/>
    <property type="match status" value="1"/>
</dbReference>
<dbReference type="InterPro" id="IPR050161">
    <property type="entry name" value="Siro_Cobalamin_biosynth"/>
</dbReference>
<keyword evidence="15" id="KW-1185">Reference proteome</keyword>
<comment type="pathway">
    <text evidence="12">Cofactor biosynthesis; adenosylcobalamin biosynthesis; precorrin-2 from uroporphyrinogen III: step 1/1.</text>
</comment>
<reference evidence="14 15" key="1">
    <citation type="submission" date="2023-09" db="EMBL/GenBank/DDBJ databases">
        <authorList>
            <person name="Rey-Velasco X."/>
        </authorList>
    </citation>
    <scope>NUCLEOTIDE SEQUENCE [LARGE SCALE GENOMIC DNA]</scope>
    <source>
        <strain evidence="14 15">W409</strain>
    </source>
</reference>
<dbReference type="Gene3D" id="3.30.950.10">
    <property type="entry name" value="Methyltransferase, Cobalt-precorrin-4 Transmethylase, Domain 2"/>
    <property type="match status" value="1"/>
</dbReference>
<keyword evidence="4 14" id="KW-0489">Methyltransferase</keyword>
<dbReference type="Pfam" id="PF00590">
    <property type="entry name" value="TP_methylase"/>
    <property type="match status" value="1"/>
</dbReference>
<dbReference type="GO" id="GO:0019354">
    <property type="term" value="P:siroheme biosynthetic process"/>
    <property type="evidence" value="ECO:0007669"/>
    <property type="project" value="InterPro"/>
</dbReference>
<feature type="domain" description="Tetrapyrrole methylase" evidence="13">
    <location>
        <begin position="49"/>
        <end position="258"/>
    </location>
</feature>
<comment type="caution">
    <text evidence="14">The sequence shown here is derived from an EMBL/GenBank/DDBJ whole genome shotgun (WGS) entry which is preliminary data.</text>
</comment>
<dbReference type="NCBIfam" id="NF004790">
    <property type="entry name" value="PRK06136.1"/>
    <property type="match status" value="1"/>
</dbReference>
<protein>
    <recommendedName>
        <fullName evidence="2">uroporphyrinogen-III C-methyltransferase</fullName>
        <ecNumber evidence="2">2.1.1.107</ecNumber>
    </recommendedName>
</protein>
<dbReference type="SUPFAM" id="SSF53790">
    <property type="entry name" value="Tetrapyrrole methylase"/>
    <property type="match status" value="1"/>
</dbReference>
<dbReference type="AlphaFoldDB" id="A0AAW8QYW1"/>
<dbReference type="Gene3D" id="3.40.1010.10">
    <property type="entry name" value="Cobalt-precorrin-4 Transmethylase, Domain 1"/>
    <property type="match status" value="1"/>
</dbReference>
<dbReference type="InterPro" id="IPR003043">
    <property type="entry name" value="Uropor_MeTrfase_CS"/>
</dbReference>
<evidence type="ECO:0000313" key="14">
    <source>
        <dbReference type="EMBL" id="MDT0582152.1"/>
    </source>
</evidence>
<keyword evidence="3" id="KW-0169">Cobalamin biosynthesis</keyword>
<proteinExistence type="inferred from homology"/>
<comment type="similarity">
    <text evidence="1">Belongs to the precorrin methyltransferase family.</text>
</comment>
<keyword evidence="6" id="KW-0949">S-adenosyl-L-methionine</keyword>
<evidence type="ECO:0000256" key="8">
    <source>
        <dbReference type="ARBA" id="ARBA00023239"/>
    </source>
</evidence>
<dbReference type="GO" id="GO:0004851">
    <property type="term" value="F:uroporphyrin-III C-methyltransferase activity"/>
    <property type="evidence" value="ECO:0007669"/>
    <property type="project" value="UniProtKB-EC"/>
</dbReference>
<dbReference type="GO" id="GO:0032259">
    <property type="term" value="P:methylation"/>
    <property type="evidence" value="ECO:0007669"/>
    <property type="project" value="UniProtKB-KW"/>
</dbReference>
<dbReference type="RefSeq" id="WP_311360934.1">
    <property type="nucleotide sequence ID" value="NZ_JAVRIE010000002.1"/>
</dbReference>
<evidence type="ECO:0000256" key="7">
    <source>
        <dbReference type="ARBA" id="ARBA00023002"/>
    </source>
</evidence>
<dbReference type="PROSITE" id="PS00839">
    <property type="entry name" value="SUMT_1"/>
    <property type="match status" value="1"/>
</dbReference>
<evidence type="ECO:0000256" key="9">
    <source>
        <dbReference type="ARBA" id="ARBA00023244"/>
    </source>
</evidence>
<dbReference type="PANTHER" id="PTHR45790">
    <property type="entry name" value="SIROHEME SYNTHASE-RELATED"/>
    <property type="match status" value="1"/>
</dbReference>
<evidence type="ECO:0000256" key="4">
    <source>
        <dbReference type="ARBA" id="ARBA00022603"/>
    </source>
</evidence>
<keyword evidence="5 14" id="KW-0808">Transferase</keyword>
<evidence type="ECO:0000256" key="10">
    <source>
        <dbReference type="ARBA" id="ARBA00023268"/>
    </source>
</evidence>
<dbReference type="GO" id="GO:0016491">
    <property type="term" value="F:oxidoreductase activity"/>
    <property type="evidence" value="ECO:0007669"/>
    <property type="project" value="UniProtKB-KW"/>
</dbReference>
<evidence type="ECO:0000259" key="13">
    <source>
        <dbReference type="Pfam" id="PF00590"/>
    </source>
</evidence>
<evidence type="ECO:0000256" key="11">
    <source>
        <dbReference type="ARBA" id="ARBA00025705"/>
    </source>
</evidence>
<keyword evidence="7" id="KW-0560">Oxidoreductase</keyword>
<evidence type="ECO:0000256" key="2">
    <source>
        <dbReference type="ARBA" id="ARBA00012162"/>
    </source>
</evidence>
<comment type="pathway">
    <text evidence="11">Porphyrin-containing compound metabolism; siroheme biosynthesis; precorrin-2 from uroporphyrinogen III: step 1/1.</text>
</comment>
<dbReference type="InterPro" id="IPR014777">
    <property type="entry name" value="4pyrrole_Mease_sub1"/>
</dbReference>
<evidence type="ECO:0000256" key="1">
    <source>
        <dbReference type="ARBA" id="ARBA00005879"/>
    </source>
</evidence>
<dbReference type="PANTHER" id="PTHR45790:SF1">
    <property type="entry name" value="SIROHEME SYNTHASE"/>
    <property type="match status" value="1"/>
</dbReference>
<dbReference type="NCBIfam" id="TIGR01469">
    <property type="entry name" value="cobA_cysG_Cterm"/>
    <property type="match status" value="1"/>
</dbReference>
<organism evidence="14 15">
    <name type="scientific">Brumicola blandensis</name>
    <dbReference type="NCBI Taxonomy" id="3075611"/>
    <lineage>
        <taxon>Bacteria</taxon>
        <taxon>Pseudomonadati</taxon>
        <taxon>Pseudomonadota</taxon>
        <taxon>Gammaproteobacteria</taxon>
        <taxon>Alteromonadales</taxon>
        <taxon>Alteromonadaceae</taxon>
        <taxon>Brumicola</taxon>
    </lineage>
</organism>
<dbReference type="InterPro" id="IPR014776">
    <property type="entry name" value="4pyrrole_Mease_sub2"/>
</dbReference>
<gene>
    <name evidence="14" type="primary">cobA</name>
    <name evidence="14" type="ORF">RM544_06360</name>
</gene>
<evidence type="ECO:0000256" key="3">
    <source>
        <dbReference type="ARBA" id="ARBA00022573"/>
    </source>
</evidence>
<evidence type="ECO:0000256" key="6">
    <source>
        <dbReference type="ARBA" id="ARBA00022691"/>
    </source>
</evidence>
<dbReference type="Proteomes" id="UP001249020">
    <property type="component" value="Unassembled WGS sequence"/>
</dbReference>
<evidence type="ECO:0000313" key="15">
    <source>
        <dbReference type="Proteomes" id="UP001249020"/>
    </source>
</evidence>
<sequence length="302" mass="33036">MNMIKTAPLKALNLLKKSTNESSKLRSLFPFIGNSHKTVITESSPVGSVAIVGAGPGDAELLTIKAYNALQNADIVLFDWLVDEAVLRMIPARTAKEFVGKRAGQHSMPQEQICDRLVEHALLGKRVVRLKGGDPAIFARTVEETDILSKHNIPFYIIPGITSASGASAYTGIPLTHRECAQSVRLITASLRQPESEPDWQEIVVSSDNQTLVFYMGLKKLSLIMQRLETYGMSVTMPVAVVDKACTKEQALVCSDLRSISEQVNEAKFDGPAMIIVGKVVNYRQVITKELLSTSLSHTTNV</sequence>
<evidence type="ECO:0000256" key="12">
    <source>
        <dbReference type="ARBA" id="ARBA00060548"/>
    </source>
</evidence>
<name>A0AAW8QYW1_9ALTE</name>
<dbReference type="InterPro" id="IPR000878">
    <property type="entry name" value="4pyrrol_Mease"/>
</dbReference>
<dbReference type="CDD" id="cd11642">
    <property type="entry name" value="SUMT"/>
    <property type="match status" value="1"/>
</dbReference>
<dbReference type="InterPro" id="IPR035996">
    <property type="entry name" value="4pyrrol_Methylase_sf"/>
</dbReference>
<dbReference type="EC" id="2.1.1.107" evidence="2"/>